<sequence length="21" mass="2329">MMGRSEARISVGLLSKNYSKT</sequence>
<evidence type="ECO:0000313" key="3">
    <source>
        <dbReference type="Proteomes" id="UP001153148"/>
    </source>
</evidence>
<keyword evidence="3" id="KW-1185">Reference proteome</keyword>
<organism evidence="2 3">
    <name type="scientific">Timema podura</name>
    <name type="common">Walking stick</name>
    <dbReference type="NCBI Taxonomy" id="61482"/>
    <lineage>
        <taxon>Eukaryota</taxon>
        <taxon>Metazoa</taxon>
        <taxon>Ecdysozoa</taxon>
        <taxon>Arthropoda</taxon>
        <taxon>Hexapoda</taxon>
        <taxon>Insecta</taxon>
        <taxon>Pterygota</taxon>
        <taxon>Neoptera</taxon>
        <taxon>Polyneoptera</taxon>
        <taxon>Phasmatodea</taxon>
        <taxon>Timematodea</taxon>
        <taxon>Timematoidea</taxon>
        <taxon>Timematidae</taxon>
        <taxon>Timema</taxon>
    </lineage>
</organism>
<gene>
    <name evidence="2" type="ORF">TPAB3V08_LOCUS9819</name>
</gene>
<name>A0ABN7PBL9_TIMPD</name>
<evidence type="ECO:0000313" key="2">
    <source>
        <dbReference type="EMBL" id="CAG2062871.1"/>
    </source>
</evidence>
<comment type="caution">
    <text evidence="2">The sequence shown here is derived from an EMBL/GenBank/DDBJ whole genome shotgun (WGS) entry which is preliminary data.</text>
</comment>
<proteinExistence type="predicted"/>
<dbReference type="Proteomes" id="UP001153148">
    <property type="component" value="Unassembled WGS sequence"/>
</dbReference>
<dbReference type="EMBL" id="CAJPIN010022823">
    <property type="protein sequence ID" value="CAG2062871.1"/>
    <property type="molecule type" value="Genomic_DNA"/>
</dbReference>
<protein>
    <submittedName>
        <fullName evidence="2">Uncharacterized protein</fullName>
    </submittedName>
</protein>
<feature type="region of interest" description="Disordered" evidence="1">
    <location>
        <begin position="1"/>
        <end position="21"/>
    </location>
</feature>
<evidence type="ECO:0000256" key="1">
    <source>
        <dbReference type="SAM" id="MobiDB-lite"/>
    </source>
</evidence>
<reference evidence="2" key="1">
    <citation type="submission" date="2021-03" db="EMBL/GenBank/DDBJ databases">
        <authorList>
            <person name="Tran Van P."/>
        </authorList>
    </citation>
    <scope>NUCLEOTIDE SEQUENCE</scope>
</reference>
<accession>A0ABN7PBL9</accession>